<dbReference type="GO" id="GO:0005143">
    <property type="term" value="F:interleukin-12 receptor binding"/>
    <property type="evidence" value="ECO:0007669"/>
    <property type="project" value="InterPro"/>
</dbReference>
<dbReference type="PROSITE" id="PS51257">
    <property type="entry name" value="PROKAR_LIPOPROTEIN"/>
    <property type="match status" value="1"/>
</dbReference>
<dbReference type="OrthoDB" id="9893660at2759"/>
<evidence type="ECO:0000313" key="2">
    <source>
        <dbReference type="Ensembl" id="ENSPREP00000002745.1"/>
    </source>
</evidence>
<organism evidence="2 3">
    <name type="scientific">Poecilia reticulata</name>
    <name type="common">Guppy</name>
    <name type="synonym">Acanthophacelus reticulatus</name>
    <dbReference type="NCBI Taxonomy" id="8081"/>
    <lineage>
        <taxon>Eukaryota</taxon>
        <taxon>Metazoa</taxon>
        <taxon>Chordata</taxon>
        <taxon>Craniata</taxon>
        <taxon>Vertebrata</taxon>
        <taxon>Euteleostomi</taxon>
        <taxon>Actinopterygii</taxon>
        <taxon>Neopterygii</taxon>
        <taxon>Teleostei</taxon>
        <taxon>Neoteleostei</taxon>
        <taxon>Acanthomorphata</taxon>
        <taxon>Ovalentaria</taxon>
        <taxon>Atherinomorphae</taxon>
        <taxon>Cyprinodontiformes</taxon>
        <taxon>Poeciliidae</taxon>
        <taxon>Poeciliinae</taxon>
        <taxon>Poecilia</taxon>
    </lineage>
</organism>
<dbReference type="Proteomes" id="UP000242638">
    <property type="component" value="Unassembled WGS sequence"/>
</dbReference>
<name>A0A3P9MZS3_POERE</name>
<dbReference type="GeneTree" id="ENSGT00390000016906"/>
<keyword evidence="1" id="KW-0339">Growth factor</keyword>
<evidence type="ECO:0000256" key="1">
    <source>
        <dbReference type="RuleBase" id="RU363133"/>
    </source>
</evidence>
<reference evidence="3" key="1">
    <citation type="submission" date="2013-11" db="EMBL/GenBank/DDBJ databases">
        <title>The genomic landscape of the Guanapo guppy.</title>
        <authorList>
            <person name="Kuenstner A."/>
            <person name="Dreyer C."/>
        </authorList>
    </citation>
    <scope>NUCLEOTIDE SEQUENCE</scope>
    <source>
        <strain evidence="3">Guanapo</strain>
    </source>
</reference>
<dbReference type="SUPFAM" id="SSF47266">
    <property type="entry name" value="4-helical cytokines"/>
    <property type="match status" value="1"/>
</dbReference>
<sequence>MPLMKLSFTPGLLLLALSCSTWVVSRSLPLMPSGQTTDSCVFYARMLLENITNLLAPDDPTRMFSGMNCTRHNMELNLETNTSTVCLPQGSVCSGETTSAFDRKSCLTNIEKDLSYYYQVLSNQPDSDGTLGSSVLLPLRELMENCFISSLPTDLTSKEGSEDHSSTNGFNQRQRLCKIMKGFHVRTITINRAIGYMNLGEHTT</sequence>
<dbReference type="Pfam" id="PF03039">
    <property type="entry name" value="IL12"/>
    <property type="match status" value="1"/>
</dbReference>
<dbReference type="InterPro" id="IPR009079">
    <property type="entry name" value="4_helix_cytokine-like_core"/>
</dbReference>
<comment type="subcellular location">
    <subcellularLocation>
        <location evidence="1">Secreted</location>
    </subcellularLocation>
</comment>
<dbReference type="GO" id="GO:0005125">
    <property type="term" value="F:cytokine activity"/>
    <property type="evidence" value="ECO:0007669"/>
    <property type="project" value="UniProtKB-KW"/>
</dbReference>
<accession>A0A3P9MZS3</accession>
<protein>
    <recommendedName>
        <fullName evidence="1">Interleukin-12 subunit alpha</fullName>
        <shortName evidence="1">IL-12A</shortName>
    </recommendedName>
</protein>
<dbReference type="Bgee" id="ENSPREG00000002009">
    <property type="expression patterns" value="Expressed in head"/>
</dbReference>
<comment type="subunit">
    <text evidence="1">Heterodimer with IL12B; disulfide-linked. The heterodimer is known as interleukin IL-12.</text>
</comment>
<dbReference type="GO" id="GO:0005615">
    <property type="term" value="C:extracellular space"/>
    <property type="evidence" value="ECO:0007669"/>
    <property type="project" value="UniProtKB-KW"/>
</dbReference>
<dbReference type="InterPro" id="IPR004281">
    <property type="entry name" value="IL-12_alpha"/>
</dbReference>
<dbReference type="GO" id="GO:0008083">
    <property type="term" value="F:growth factor activity"/>
    <property type="evidence" value="ECO:0007669"/>
    <property type="project" value="UniProtKB-KW"/>
</dbReference>
<dbReference type="AlphaFoldDB" id="A0A3P9MZS3"/>
<keyword evidence="1" id="KW-1015">Disulfide bond</keyword>
<dbReference type="GO" id="GO:0006955">
    <property type="term" value="P:immune response"/>
    <property type="evidence" value="ECO:0007669"/>
    <property type="project" value="InterPro"/>
</dbReference>
<dbReference type="KEGG" id="pret:103479630"/>
<keyword evidence="1" id="KW-0202">Cytokine</keyword>
<evidence type="ECO:0000313" key="3">
    <source>
        <dbReference type="Proteomes" id="UP000242638"/>
    </source>
</evidence>
<feature type="chain" id="PRO_5035967825" description="Interleukin-12 subunit alpha" evidence="1">
    <location>
        <begin position="28"/>
        <end position="204"/>
    </location>
</feature>
<keyword evidence="1" id="KW-0964">Secreted</keyword>
<proteinExistence type="inferred from homology"/>
<reference evidence="2" key="2">
    <citation type="submission" date="2025-08" db="UniProtKB">
        <authorList>
            <consortium name="Ensembl"/>
        </authorList>
    </citation>
    <scope>IDENTIFICATION</scope>
    <source>
        <strain evidence="2">Guanapo</strain>
    </source>
</reference>
<feature type="signal peptide" evidence="1">
    <location>
        <begin position="1"/>
        <end position="27"/>
    </location>
</feature>
<comment type="similarity">
    <text evidence="1">Belongs to the IL-6 superfamily.</text>
</comment>
<keyword evidence="1" id="KW-0732">Signal</keyword>
<keyword evidence="3" id="KW-1185">Reference proteome</keyword>
<dbReference type="Ensembl" id="ENSPRET00000002795.1">
    <property type="protein sequence ID" value="ENSPREP00000002745.1"/>
    <property type="gene ID" value="ENSPREG00000002009.1"/>
</dbReference>
<dbReference type="OMA" id="HYYKFLA"/>
<dbReference type="Gene3D" id="1.20.1250.10">
    <property type="match status" value="1"/>
</dbReference>
<reference evidence="2" key="3">
    <citation type="submission" date="2025-09" db="UniProtKB">
        <authorList>
            <consortium name="Ensembl"/>
        </authorList>
    </citation>
    <scope>IDENTIFICATION</scope>
    <source>
        <strain evidence="2">Guanapo</strain>
    </source>
</reference>
<gene>
    <name evidence="1" type="primary">IL12A</name>
</gene>